<organism evidence="1 2">
    <name type="scientific">Spiromyces aspiralis</name>
    <dbReference type="NCBI Taxonomy" id="68401"/>
    <lineage>
        <taxon>Eukaryota</taxon>
        <taxon>Fungi</taxon>
        <taxon>Fungi incertae sedis</taxon>
        <taxon>Zoopagomycota</taxon>
        <taxon>Kickxellomycotina</taxon>
        <taxon>Kickxellomycetes</taxon>
        <taxon>Kickxellales</taxon>
        <taxon>Kickxellaceae</taxon>
        <taxon>Spiromyces</taxon>
    </lineage>
</organism>
<keyword evidence="1" id="KW-0804">Transcription</keyword>
<comment type="caution">
    <text evidence="1">The sequence shown here is derived from an EMBL/GenBank/DDBJ whole genome shotgun (WGS) entry which is preliminary data.</text>
</comment>
<name>A0ACC1HEG1_9FUNG</name>
<accession>A0ACC1HEG1</accession>
<sequence>MKKAFGDSDPDRRTQNAVREMMGENKKRSHGGCGHRQPQFYKSELKLKADFKRATGEEGGAGGRQTLTVTQVLQVLKRISDEDAYAMGLDPQYARPEWMIMTVMPVPPMAVRPSIQMDAVRQSEDDLTYKLNDILKANARVRSCEVDGAPMHIIEDFESLLQFHVVTFMNNEISGLPQALQKSGRPIKSIRARLKGKEGRLRGNLMGKRVDFSARTVITGDPNISIDEVGVPRSIARNLTYPEVVTPYNIEKLQELVRNGPTEHPGAKYVIRDTGERIDLRYNKRGGDIPLAIGYRVERHIMDGDVVIFNRQPSLHKMSMMGHRVRVMPYSTFRLNLSVTSPYNADFDGDEMNMHVPQSEESRAEIKEICMVPRQIISPQANSPVMGIVQDTLCAIRKFTRRDNFMAKDLVMNILMHIPDWDGTVPTPAIIKPKPLWTGKQIYSLAIPKGINCLRFHSTHPDNETTFVSPGDTRVIIEDGELLAGIICKKTVGASEGSLVHVVMAERGPEVAKKFFNTTQRIVDYWFLQNGFSIGIGDTIADDDTMLNVSNIIKEAYDRVDQIIIDAQEDRMEAMPGMTYRESFENRVNKELNRARDQAGKLVQQRLKESNNVRQMVVAGSKGSYINVSQMTAAVGQQNVEGKRIPFGFRYRTLPHFAKDDYSPASKGFVENSYLRGLTPQEFFFHAMGGREGLIDTAVKTAETGYIQRRLIKALEDLMVQYDGSVRNSLGQIVQFTYGEDGMDSTHLEGQSVNLVRYSDKKFESTYFVDVMDSEKSFPSGTLEFSVLKNVEGNDEVQRVLDDEYEQLKEDRHILRKFIARDGEARRPMPVNLPRLIKNAQQIFHIDHRKPSNLSPVEIVEKIRKLADSLIVLRGNDSLTREAQQNATLLFQIYLRSTFPSKRVLQEYHLNSNALDWIIGEIETRFKKAIVNPGEMVGTLAAQSIGEPATQMTLNTFHFAGVSSKNVTLGVPRLRELINVATNIKTPSMAIYLSDEVNNNADLAKEVIASIEHTTLGHITAATEIWYDPNVQDTIIEEDQDMVRTYYEMPDIDIPPELISPWLLRLEINRSAFLDKKLTMKEIEDKLVETFGADLSVLVSDQNLEKPVIRIRVVNSEAGKGEEETEGDMEEDTFLKRLEAHLLSTISLRGIPGIQRCYLSPVDNIMYINEDGEFARKKEWMIETDGINLKEVMWQDNVDFKRIYSSHPVEILQILGIEAARQAILKEIRNVIQFEASYVNYRHLALLVDLMTTRGHLTAITRHGINRADTGALMRCTFEETVEILMDAAAVGDVDDCKGVAENILLGQLAPLGTGACDIFLDEDALQHAIVDPRSQMYEA</sequence>
<evidence type="ECO:0000313" key="2">
    <source>
        <dbReference type="Proteomes" id="UP001145114"/>
    </source>
</evidence>
<evidence type="ECO:0000313" key="1">
    <source>
        <dbReference type="EMBL" id="KAJ1674954.1"/>
    </source>
</evidence>
<dbReference type="EMBL" id="JAMZIH010005576">
    <property type="protein sequence ID" value="KAJ1674954.1"/>
    <property type="molecule type" value="Genomic_DNA"/>
</dbReference>
<keyword evidence="2" id="KW-1185">Reference proteome</keyword>
<keyword evidence="1" id="KW-0240">DNA-directed RNA polymerase</keyword>
<dbReference type="EC" id="2.7.7.6" evidence="1"/>
<protein>
    <submittedName>
        <fullName evidence="1">DNA-directed RNA polymerase II core subunit rpo21</fullName>
        <ecNumber evidence="1">2.7.7.6</ecNumber>
    </submittedName>
</protein>
<reference evidence="1" key="1">
    <citation type="submission" date="2022-06" db="EMBL/GenBank/DDBJ databases">
        <title>Phylogenomic reconstructions and comparative analyses of Kickxellomycotina fungi.</title>
        <authorList>
            <person name="Reynolds N.K."/>
            <person name="Stajich J.E."/>
            <person name="Barry K."/>
            <person name="Grigoriev I.V."/>
            <person name="Crous P."/>
            <person name="Smith M.E."/>
        </authorList>
    </citation>
    <scope>NUCLEOTIDE SEQUENCE</scope>
    <source>
        <strain evidence="1">RSA 2271</strain>
    </source>
</reference>
<proteinExistence type="predicted"/>
<feature type="non-terminal residue" evidence="1">
    <location>
        <position position="1340"/>
    </location>
</feature>
<keyword evidence="1" id="KW-0548">Nucleotidyltransferase</keyword>
<gene>
    <name evidence="1" type="primary">RPO21_2</name>
    <name evidence="1" type="ORF">EV182_002225</name>
</gene>
<dbReference type="Proteomes" id="UP001145114">
    <property type="component" value="Unassembled WGS sequence"/>
</dbReference>
<keyword evidence="1" id="KW-0808">Transferase</keyword>